<comment type="caution">
    <text evidence="3">The sequence shown here is derived from an EMBL/GenBank/DDBJ whole genome shotgun (WGS) entry which is preliminary data.</text>
</comment>
<dbReference type="InterPro" id="IPR003734">
    <property type="entry name" value="DUF155"/>
</dbReference>
<protein>
    <submittedName>
        <fullName evidence="3">Sad1-interacting factor 2</fullName>
    </submittedName>
</protein>
<evidence type="ECO:0000313" key="3">
    <source>
        <dbReference type="EMBL" id="OLP86284.1"/>
    </source>
</evidence>
<keyword evidence="4" id="KW-1185">Reference proteome</keyword>
<organism evidence="3 4">
    <name type="scientific">Symbiodinium microadriaticum</name>
    <name type="common">Dinoflagellate</name>
    <name type="synonym">Zooxanthella microadriatica</name>
    <dbReference type="NCBI Taxonomy" id="2951"/>
    <lineage>
        <taxon>Eukaryota</taxon>
        <taxon>Sar</taxon>
        <taxon>Alveolata</taxon>
        <taxon>Dinophyceae</taxon>
        <taxon>Suessiales</taxon>
        <taxon>Symbiodiniaceae</taxon>
        <taxon>Symbiodinium</taxon>
    </lineage>
</organism>
<evidence type="ECO:0000256" key="1">
    <source>
        <dbReference type="ARBA" id="ARBA00008306"/>
    </source>
</evidence>
<dbReference type="Pfam" id="PF02582">
    <property type="entry name" value="DUF155"/>
    <property type="match status" value="1"/>
</dbReference>
<name>A0A1Q9CTM3_SYMMI</name>
<accession>A0A1Q9CTM3</accession>
<reference evidence="3 4" key="1">
    <citation type="submission" date="2016-02" db="EMBL/GenBank/DDBJ databases">
        <title>Genome analysis of coral dinoflagellate symbionts highlights evolutionary adaptations to a symbiotic lifestyle.</title>
        <authorList>
            <person name="Aranda M."/>
            <person name="Li Y."/>
            <person name="Liew Y.J."/>
            <person name="Baumgarten S."/>
            <person name="Simakov O."/>
            <person name="Wilson M."/>
            <person name="Piel J."/>
            <person name="Ashoor H."/>
            <person name="Bougouffa S."/>
            <person name="Bajic V.B."/>
            <person name="Ryu T."/>
            <person name="Ravasi T."/>
            <person name="Bayer T."/>
            <person name="Micklem G."/>
            <person name="Kim H."/>
            <person name="Bhak J."/>
            <person name="Lajeunesse T.C."/>
            <person name="Voolstra C.R."/>
        </authorList>
    </citation>
    <scope>NUCLEOTIDE SEQUENCE [LARGE SCALE GENOMIC DNA]</scope>
    <source>
        <strain evidence="3 4">CCMP2467</strain>
    </source>
</reference>
<proteinExistence type="inferred from homology"/>
<dbReference type="EMBL" id="LSRX01000924">
    <property type="protein sequence ID" value="OLP86284.1"/>
    <property type="molecule type" value="Genomic_DNA"/>
</dbReference>
<dbReference type="PANTHER" id="PTHR16255">
    <property type="entry name" value="REQUIRED FOR MEIOTIC NUCLEAR DIVISION PROTEIN 1 HOMOLOG"/>
    <property type="match status" value="1"/>
</dbReference>
<sequence length="173" mass="19404">MQGEDDPLTDNFDQWEKFRDAASAAEDISEPAKLSGDHIVLATRWADEALAYSLGLVFSAICYAFAQSVKLAVFEKIVDSAIEKAKPIPEALAQHGTFDLDEKLVKMQMGAIFVTKCSMTLQSDMLGTPEILWEHDRFDVDILDQRLAVLNDLYSFLQTQLEATWKSRVKGLE</sequence>
<dbReference type="InterPro" id="IPR051624">
    <property type="entry name" value="RMD1/Sad1-interacting"/>
</dbReference>
<dbReference type="OrthoDB" id="443386at2759"/>
<gene>
    <name evidence="3" type="primary">sif2</name>
    <name evidence="3" type="ORF">AK812_SmicGene32625</name>
</gene>
<feature type="domain" description="DUF155" evidence="2">
    <location>
        <begin position="29"/>
        <end position="137"/>
    </location>
</feature>
<comment type="similarity">
    <text evidence="1">Belongs to the RMD1/sif2 family.</text>
</comment>
<dbReference type="Proteomes" id="UP000186817">
    <property type="component" value="Unassembled WGS sequence"/>
</dbReference>
<evidence type="ECO:0000313" key="4">
    <source>
        <dbReference type="Proteomes" id="UP000186817"/>
    </source>
</evidence>
<dbReference type="AlphaFoldDB" id="A0A1Q9CTM3"/>
<dbReference type="GO" id="GO:0005739">
    <property type="term" value="C:mitochondrion"/>
    <property type="evidence" value="ECO:0007669"/>
    <property type="project" value="UniProtKB-ARBA"/>
</dbReference>
<dbReference type="PANTHER" id="PTHR16255:SF1">
    <property type="entry name" value="REQUIRED FOR MEIOTIC NUCLEAR DIVISION PROTEIN 1 HOMOLOG"/>
    <property type="match status" value="1"/>
</dbReference>
<evidence type="ECO:0000259" key="2">
    <source>
        <dbReference type="Pfam" id="PF02582"/>
    </source>
</evidence>